<protein>
    <submittedName>
        <fullName evidence="5">Uncharacterized protein LOC109711817</fullName>
    </submittedName>
</protein>
<proteinExistence type="predicted"/>
<gene>
    <name evidence="5" type="primary">LOC109711817</name>
</gene>
<dbReference type="InterPro" id="IPR006869">
    <property type="entry name" value="DUF547"/>
</dbReference>
<feature type="domain" description="DUF547" evidence="2">
    <location>
        <begin position="344"/>
        <end position="478"/>
    </location>
</feature>
<keyword evidence="4" id="KW-1185">Reference proteome</keyword>
<feature type="compositionally biased region" description="Polar residues" evidence="1">
    <location>
        <begin position="150"/>
        <end position="159"/>
    </location>
</feature>
<evidence type="ECO:0000259" key="3">
    <source>
        <dbReference type="Pfam" id="PF14389"/>
    </source>
</evidence>
<evidence type="ECO:0000313" key="4">
    <source>
        <dbReference type="Proteomes" id="UP000515123"/>
    </source>
</evidence>
<feature type="compositionally biased region" description="Polar residues" evidence="1">
    <location>
        <begin position="178"/>
        <end position="188"/>
    </location>
</feature>
<dbReference type="Pfam" id="PF14389">
    <property type="entry name" value="Lzipper-MIP1"/>
    <property type="match status" value="1"/>
</dbReference>
<organism evidence="4 5">
    <name type="scientific">Ananas comosus</name>
    <name type="common">Pineapple</name>
    <name type="synonym">Ananas ananas</name>
    <dbReference type="NCBI Taxonomy" id="4615"/>
    <lineage>
        <taxon>Eukaryota</taxon>
        <taxon>Viridiplantae</taxon>
        <taxon>Streptophyta</taxon>
        <taxon>Embryophyta</taxon>
        <taxon>Tracheophyta</taxon>
        <taxon>Spermatophyta</taxon>
        <taxon>Magnoliopsida</taxon>
        <taxon>Liliopsida</taxon>
        <taxon>Poales</taxon>
        <taxon>Bromeliaceae</taxon>
        <taxon>Bromelioideae</taxon>
        <taxon>Ananas</taxon>
    </lineage>
</organism>
<reference evidence="4" key="1">
    <citation type="journal article" date="2015" name="Nat. Genet.">
        <title>The pineapple genome and the evolution of CAM photosynthesis.</title>
        <authorList>
            <person name="Ming R."/>
            <person name="VanBuren R."/>
            <person name="Wai C.M."/>
            <person name="Tang H."/>
            <person name="Schatz M.C."/>
            <person name="Bowers J.E."/>
            <person name="Lyons E."/>
            <person name="Wang M.L."/>
            <person name="Chen J."/>
            <person name="Biggers E."/>
            <person name="Zhang J."/>
            <person name="Huang L."/>
            <person name="Zhang L."/>
            <person name="Miao W."/>
            <person name="Zhang J."/>
            <person name="Ye Z."/>
            <person name="Miao C."/>
            <person name="Lin Z."/>
            <person name="Wang H."/>
            <person name="Zhou H."/>
            <person name="Yim W.C."/>
            <person name="Priest H.D."/>
            <person name="Zheng C."/>
            <person name="Woodhouse M."/>
            <person name="Edger P.P."/>
            <person name="Guyot R."/>
            <person name="Guo H.B."/>
            <person name="Guo H."/>
            <person name="Zheng G."/>
            <person name="Singh R."/>
            <person name="Sharma A."/>
            <person name="Min X."/>
            <person name="Zheng Y."/>
            <person name="Lee H."/>
            <person name="Gurtowski J."/>
            <person name="Sedlazeck F.J."/>
            <person name="Harkess A."/>
            <person name="McKain M.R."/>
            <person name="Liao Z."/>
            <person name="Fang J."/>
            <person name="Liu J."/>
            <person name="Zhang X."/>
            <person name="Zhang Q."/>
            <person name="Hu W."/>
            <person name="Qin Y."/>
            <person name="Wang K."/>
            <person name="Chen L.Y."/>
            <person name="Shirley N."/>
            <person name="Lin Y.R."/>
            <person name="Liu L.Y."/>
            <person name="Hernandez A.G."/>
            <person name="Wright C.L."/>
            <person name="Bulone V."/>
            <person name="Tuskan G.A."/>
            <person name="Heath K."/>
            <person name="Zee F."/>
            <person name="Moore P.H."/>
            <person name="Sunkar R."/>
            <person name="Leebens-Mack J.H."/>
            <person name="Mockler T."/>
            <person name="Bennetzen J.L."/>
            <person name="Freeling M."/>
            <person name="Sankoff D."/>
            <person name="Paterson A.H."/>
            <person name="Zhu X."/>
            <person name="Yang X."/>
            <person name="Smith J.A."/>
            <person name="Cushman J.C."/>
            <person name="Paull R.E."/>
            <person name="Yu Q."/>
        </authorList>
    </citation>
    <scope>NUCLEOTIDE SEQUENCE [LARGE SCALE GENOMIC DNA]</scope>
    <source>
        <strain evidence="4">cv. F153</strain>
    </source>
</reference>
<dbReference type="PANTHER" id="PTHR23054">
    <property type="entry name" value="TERNARY COMPLEX FACTOR MIP1, LEUCINE-ZIPPER-RELATED"/>
    <property type="match status" value="1"/>
</dbReference>
<accession>A0A6P5F3Y1</accession>
<dbReference type="GeneID" id="109711817"/>
<feature type="domain" description="Ternary complex factor MIP1 leucine-zipper" evidence="3">
    <location>
        <begin position="61"/>
        <end position="115"/>
    </location>
</feature>
<dbReference type="Pfam" id="PF04784">
    <property type="entry name" value="DUF547"/>
    <property type="match status" value="1"/>
</dbReference>
<dbReference type="AlphaFoldDB" id="A0A6P5F3Y1"/>
<evidence type="ECO:0000256" key="1">
    <source>
        <dbReference type="SAM" id="MobiDB-lite"/>
    </source>
</evidence>
<dbReference type="PANTHER" id="PTHR23054:SF15">
    <property type="entry name" value="OS08G0515700 PROTEIN"/>
    <property type="match status" value="1"/>
</dbReference>
<reference evidence="5" key="2">
    <citation type="submission" date="2025-08" db="UniProtKB">
        <authorList>
            <consortium name="RefSeq"/>
        </authorList>
    </citation>
    <scope>IDENTIFICATION</scope>
    <source>
        <tissue evidence="5">Leaf</tissue>
    </source>
</reference>
<name>A0A6P5F3Y1_ANACO</name>
<dbReference type="OrthoDB" id="418495at2759"/>
<evidence type="ECO:0000259" key="2">
    <source>
        <dbReference type="Pfam" id="PF04784"/>
    </source>
</evidence>
<dbReference type="RefSeq" id="XP_020090669.1">
    <property type="nucleotide sequence ID" value="XM_020235080.1"/>
</dbReference>
<sequence length="558" mass="63586">MNHERTEARRTNRLECYTRERHHRSISGKLENVMNISPRLSYYNPTIKIERRLHGRYSMNLQEMVSRSNSTTSTASVETPTSKSVEDLVNEIATLELEVVHLEQHLLSLYRTAFDRYLVSSPSATYQGFRPHVRYHSGDPIQDSKVEIAQQHSQPINSDQPDEKTFPRRRSLSRSKESNFNSKQSGQSPACEVPAVSDYKSDLSKIVSGHCSLADHLGASITDHVPEISCKLSGEIIRCISAIYCKLANSPNRDAEPLASPTPSVSSSSTFSPKDTYDNWSPQCHYEATSSPHQFESLKYRNGPYSGMFIIPKISIDADRFGYASTMLANFRSLIRHLEKIDPRKMVHEEQLAFWINIHNALLMHAFLAYGLHDNQMRSTYSILKASYNVGGHSVNAHVIRSSILGCQSNRPPLWVRALLSPRKRLSTPNGRHPYALHHPEPLAHFALSTGAYSDPAVRLYTAKGIYQELELAKTEFIQGNVTIRKRTKIVLPKILYYYAKDTNLELCDIVDMVCKCMPETRQRAIEQCLREKIDKCIEWLPYNSAFTYVVYRDLAEQ</sequence>
<dbReference type="InterPro" id="IPR025757">
    <property type="entry name" value="MIP1_Leuzipper"/>
</dbReference>
<feature type="region of interest" description="Disordered" evidence="1">
    <location>
        <begin position="149"/>
        <end position="192"/>
    </location>
</feature>
<evidence type="ECO:0000313" key="5">
    <source>
        <dbReference type="RefSeq" id="XP_020090669.1"/>
    </source>
</evidence>
<dbReference type="Proteomes" id="UP000515123">
    <property type="component" value="Linkage group 6"/>
</dbReference>